<dbReference type="AlphaFoldDB" id="A0A4Y2VSX5"/>
<evidence type="ECO:0000256" key="2">
    <source>
        <dbReference type="SAM" id="MobiDB-lite"/>
    </source>
</evidence>
<dbReference type="InterPro" id="IPR036875">
    <property type="entry name" value="Znf_CCHC_sf"/>
</dbReference>
<dbReference type="OrthoDB" id="6431089at2759"/>
<evidence type="ECO:0000313" key="4">
    <source>
        <dbReference type="EMBL" id="GBO26897.1"/>
    </source>
</evidence>
<keyword evidence="1" id="KW-0479">Metal-binding</keyword>
<sequence length="475" mass="54439">MADSGSDVENNSEFSEHQQPEQQITTSSPVPDESEPNFDILQLNEEIPELVGIPTHRRRRNSSTSSVSSVALSSQGMPSKIDMNTPLEDLLFSLRKIVNSTTSPVNAKTKPKPRLTITLQQLANSILDCLEERKEAFEACKNTHQEYGPQEETLDSATQTDQQPSHAEQYQEVQKAEKEAQTEDLPQTYLKNPLIAEKYRPLPEDFQQSQHSRHNHPFPPLPLSYAEAARTTILIYPKEGSKDKSLRQLLQKEVNPLEDNINIKEVRNLRNKGLAIDLASEEQAEKLISKLNNKEELQTSVEARKYARKNPRCIIYDVPTDTREEELKRAIEVATGQEASCYSLSFRTKERNGRSHCVVQATPKAFTALLQIRKLSLGWTRHSVREHINIKRCYKCQSFGHLQRECKRRNYYCAFCGFEHHTSACNSRAPCCANCWEENSRRKAGFRVDHPADATCCSVYQREVLKYKRTIQYRE</sequence>
<feature type="compositionally biased region" description="Low complexity" evidence="2">
    <location>
        <begin position="62"/>
        <end position="74"/>
    </location>
</feature>
<gene>
    <name evidence="4" type="ORF">AVEN_22746_1</name>
</gene>
<evidence type="ECO:0000313" key="5">
    <source>
        <dbReference type="Proteomes" id="UP000499080"/>
    </source>
</evidence>
<feature type="compositionally biased region" description="Polar residues" evidence="2">
    <location>
        <begin position="20"/>
        <end position="29"/>
    </location>
</feature>
<keyword evidence="5" id="KW-1185">Reference proteome</keyword>
<keyword evidence="1" id="KW-0863">Zinc-finger</keyword>
<name>A0A4Y2VSX5_ARAVE</name>
<accession>A0A4Y2VSX5</accession>
<reference evidence="4 5" key="1">
    <citation type="journal article" date="2019" name="Sci. Rep.">
        <title>Orb-weaving spider Araneus ventricosus genome elucidates the spidroin gene catalogue.</title>
        <authorList>
            <person name="Kono N."/>
            <person name="Nakamura H."/>
            <person name="Ohtoshi R."/>
            <person name="Moran D.A.P."/>
            <person name="Shinohara A."/>
            <person name="Yoshida Y."/>
            <person name="Fujiwara M."/>
            <person name="Mori M."/>
            <person name="Tomita M."/>
            <person name="Arakawa K."/>
        </authorList>
    </citation>
    <scope>NUCLEOTIDE SEQUENCE [LARGE SCALE GENOMIC DNA]</scope>
</reference>
<protein>
    <recommendedName>
        <fullName evidence="3">CCHC-type domain-containing protein</fullName>
    </recommendedName>
</protein>
<dbReference type="EMBL" id="BGPR01049896">
    <property type="protein sequence ID" value="GBO26897.1"/>
    <property type="molecule type" value="Genomic_DNA"/>
</dbReference>
<dbReference type="InterPro" id="IPR001878">
    <property type="entry name" value="Znf_CCHC"/>
</dbReference>
<keyword evidence="1" id="KW-0862">Zinc</keyword>
<dbReference type="SUPFAM" id="SSF57756">
    <property type="entry name" value="Retrovirus zinc finger-like domains"/>
    <property type="match status" value="1"/>
</dbReference>
<evidence type="ECO:0000259" key="3">
    <source>
        <dbReference type="PROSITE" id="PS50158"/>
    </source>
</evidence>
<dbReference type="PROSITE" id="PS50158">
    <property type="entry name" value="ZF_CCHC"/>
    <property type="match status" value="1"/>
</dbReference>
<comment type="caution">
    <text evidence="4">The sequence shown here is derived from an EMBL/GenBank/DDBJ whole genome shotgun (WGS) entry which is preliminary data.</text>
</comment>
<proteinExistence type="predicted"/>
<dbReference type="Proteomes" id="UP000499080">
    <property type="component" value="Unassembled WGS sequence"/>
</dbReference>
<evidence type="ECO:0000256" key="1">
    <source>
        <dbReference type="PROSITE-ProRule" id="PRU00047"/>
    </source>
</evidence>
<dbReference type="GO" id="GO:0008270">
    <property type="term" value="F:zinc ion binding"/>
    <property type="evidence" value="ECO:0007669"/>
    <property type="project" value="UniProtKB-KW"/>
</dbReference>
<feature type="region of interest" description="Disordered" evidence="2">
    <location>
        <begin position="1"/>
        <end position="81"/>
    </location>
</feature>
<dbReference type="Pfam" id="PF00098">
    <property type="entry name" value="zf-CCHC"/>
    <property type="match status" value="1"/>
</dbReference>
<feature type="domain" description="CCHC-type" evidence="3">
    <location>
        <begin position="392"/>
        <end position="408"/>
    </location>
</feature>
<organism evidence="4 5">
    <name type="scientific">Araneus ventricosus</name>
    <name type="common">Orbweaver spider</name>
    <name type="synonym">Epeira ventricosa</name>
    <dbReference type="NCBI Taxonomy" id="182803"/>
    <lineage>
        <taxon>Eukaryota</taxon>
        <taxon>Metazoa</taxon>
        <taxon>Ecdysozoa</taxon>
        <taxon>Arthropoda</taxon>
        <taxon>Chelicerata</taxon>
        <taxon>Arachnida</taxon>
        <taxon>Araneae</taxon>
        <taxon>Araneomorphae</taxon>
        <taxon>Entelegynae</taxon>
        <taxon>Araneoidea</taxon>
        <taxon>Araneidae</taxon>
        <taxon>Araneus</taxon>
    </lineage>
</organism>
<feature type="compositionally biased region" description="Polar residues" evidence="2">
    <location>
        <begin position="155"/>
        <end position="172"/>
    </location>
</feature>
<dbReference type="GO" id="GO:0003676">
    <property type="term" value="F:nucleic acid binding"/>
    <property type="evidence" value="ECO:0007669"/>
    <property type="project" value="InterPro"/>
</dbReference>
<feature type="region of interest" description="Disordered" evidence="2">
    <location>
        <begin position="145"/>
        <end position="189"/>
    </location>
</feature>
<dbReference type="SMART" id="SM00343">
    <property type="entry name" value="ZnF_C2HC"/>
    <property type="match status" value="1"/>
</dbReference>